<gene>
    <name evidence="1" type="ORF">Tci_890714</name>
</gene>
<evidence type="ECO:0000313" key="1">
    <source>
        <dbReference type="EMBL" id="GFD18745.1"/>
    </source>
</evidence>
<accession>A0A699U664</accession>
<sequence length="72" mass="8595">ARILELNRRYLKITILKINMPYPSRRYGVSVPALTKDHEGNKPIRRIWKKSIRRIKDIVCEDSGRYQSWSLP</sequence>
<reference evidence="1" key="1">
    <citation type="journal article" date="2019" name="Sci. Rep.">
        <title>Draft genome of Tanacetum cinerariifolium, the natural source of mosquito coil.</title>
        <authorList>
            <person name="Yamashiro T."/>
            <person name="Shiraishi A."/>
            <person name="Satake H."/>
            <person name="Nakayama K."/>
        </authorList>
    </citation>
    <scope>NUCLEOTIDE SEQUENCE</scope>
</reference>
<name>A0A699U664_TANCI</name>
<organism evidence="1">
    <name type="scientific">Tanacetum cinerariifolium</name>
    <name type="common">Dalmatian daisy</name>
    <name type="synonym">Chrysanthemum cinerariifolium</name>
    <dbReference type="NCBI Taxonomy" id="118510"/>
    <lineage>
        <taxon>Eukaryota</taxon>
        <taxon>Viridiplantae</taxon>
        <taxon>Streptophyta</taxon>
        <taxon>Embryophyta</taxon>
        <taxon>Tracheophyta</taxon>
        <taxon>Spermatophyta</taxon>
        <taxon>Magnoliopsida</taxon>
        <taxon>eudicotyledons</taxon>
        <taxon>Gunneridae</taxon>
        <taxon>Pentapetalae</taxon>
        <taxon>asterids</taxon>
        <taxon>campanulids</taxon>
        <taxon>Asterales</taxon>
        <taxon>Asteraceae</taxon>
        <taxon>Asteroideae</taxon>
        <taxon>Anthemideae</taxon>
        <taxon>Anthemidinae</taxon>
        <taxon>Tanacetum</taxon>
    </lineage>
</organism>
<dbReference type="EMBL" id="BKCJ011309484">
    <property type="protein sequence ID" value="GFD18745.1"/>
    <property type="molecule type" value="Genomic_DNA"/>
</dbReference>
<proteinExistence type="predicted"/>
<dbReference type="AlphaFoldDB" id="A0A699U664"/>
<comment type="caution">
    <text evidence="1">The sequence shown here is derived from an EMBL/GenBank/DDBJ whole genome shotgun (WGS) entry which is preliminary data.</text>
</comment>
<protein>
    <submittedName>
        <fullName evidence="1">Uncharacterized protein</fullName>
    </submittedName>
</protein>
<feature type="non-terminal residue" evidence="1">
    <location>
        <position position="1"/>
    </location>
</feature>